<dbReference type="InterPro" id="IPR051393">
    <property type="entry name" value="ABC_transporter_permease"/>
</dbReference>
<keyword evidence="5 7" id="KW-1133">Transmembrane helix</keyword>
<evidence type="ECO:0000256" key="2">
    <source>
        <dbReference type="ARBA" id="ARBA00022448"/>
    </source>
</evidence>
<dbReference type="RefSeq" id="WP_192785595.1">
    <property type="nucleotide sequence ID" value="NZ_JADBEK010000001.1"/>
</dbReference>
<dbReference type="PROSITE" id="PS50928">
    <property type="entry name" value="ABC_TM1"/>
    <property type="match status" value="1"/>
</dbReference>
<dbReference type="InterPro" id="IPR035906">
    <property type="entry name" value="MetI-like_sf"/>
</dbReference>
<reference evidence="9 10" key="1">
    <citation type="submission" date="2020-10" db="EMBL/GenBank/DDBJ databases">
        <title>Sequencing the genomes of 1000 actinobacteria strains.</title>
        <authorList>
            <person name="Klenk H.-P."/>
        </authorList>
    </citation>
    <scope>NUCLEOTIDE SEQUENCE [LARGE SCALE GENOMIC DNA]</scope>
    <source>
        <strain evidence="9 10">DSM 43173</strain>
    </source>
</reference>
<evidence type="ECO:0000313" key="9">
    <source>
        <dbReference type="EMBL" id="MBE1584726.1"/>
    </source>
</evidence>
<keyword evidence="6 7" id="KW-0472">Membrane</keyword>
<feature type="transmembrane region" description="Helical" evidence="7">
    <location>
        <begin position="155"/>
        <end position="178"/>
    </location>
</feature>
<feature type="transmembrane region" description="Helical" evidence="7">
    <location>
        <begin position="20"/>
        <end position="40"/>
    </location>
</feature>
<keyword evidence="3" id="KW-1003">Cell membrane</keyword>
<comment type="similarity">
    <text evidence="7">Belongs to the binding-protein-dependent transport system permease family.</text>
</comment>
<feature type="transmembrane region" description="Helical" evidence="7">
    <location>
        <begin position="209"/>
        <end position="229"/>
    </location>
</feature>
<dbReference type="PANTHER" id="PTHR30193">
    <property type="entry name" value="ABC TRANSPORTER PERMEASE PROTEIN"/>
    <property type="match status" value="1"/>
</dbReference>
<keyword evidence="2 7" id="KW-0813">Transport</keyword>
<accession>A0ABR9LXD1</accession>
<dbReference type="Proteomes" id="UP000633509">
    <property type="component" value="Unassembled WGS sequence"/>
</dbReference>
<evidence type="ECO:0000313" key="10">
    <source>
        <dbReference type="Proteomes" id="UP000633509"/>
    </source>
</evidence>
<evidence type="ECO:0000256" key="1">
    <source>
        <dbReference type="ARBA" id="ARBA00004651"/>
    </source>
</evidence>
<dbReference type="CDD" id="cd06261">
    <property type="entry name" value="TM_PBP2"/>
    <property type="match status" value="1"/>
</dbReference>
<evidence type="ECO:0000256" key="5">
    <source>
        <dbReference type="ARBA" id="ARBA00022989"/>
    </source>
</evidence>
<feature type="transmembrane region" description="Helical" evidence="7">
    <location>
        <begin position="261"/>
        <end position="285"/>
    </location>
</feature>
<dbReference type="InterPro" id="IPR000515">
    <property type="entry name" value="MetI-like"/>
</dbReference>
<evidence type="ECO:0000256" key="4">
    <source>
        <dbReference type="ARBA" id="ARBA00022692"/>
    </source>
</evidence>
<feature type="domain" description="ABC transmembrane type-1" evidence="8">
    <location>
        <begin position="70"/>
        <end position="282"/>
    </location>
</feature>
<evidence type="ECO:0000259" key="8">
    <source>
        <dbReference type="PROSITE" id="PS50928"/>
    </source>
</evidence>
<dbReference type="Gene3D" id="1.10.3720.10">
    <property type="entry name" value="MetI-like"/>
    <property type="match status" value="1"/>
</dbReference>
<organism evidence="9 10">
    <name type="scientific">Nonomuraea angiospora</name>
    <dbReference type="NCBI Taxonomy" id="46172"/>
    <lineage>
        <taxon>Bacteria</taxon>
        <taxon>Bacillati</taxon>
        <taxon>Actinomycetota</taxon>
        <taxon>Actinomycetes</taxon>
        <taxon>Streptosporangiales</taxon>
        <taxon>Streptosporangiaceae</taxon>
        <taxon>Nonomuraea</taxon>
    </lineage>
</organism>
<dbReference type="PANTHER" id="PTHR30193:SF37">
    <property type="entry name" value="INNER MEMBRANE ABC TRANSPORTER PERMEASE PROTEIN YCJO"/>
    <property type="match status" value="1"/>
</dbReference>
<dbReference type="Pfam" id="PF00528">
    <property type="entry name" value="BPD_transp_1"/>
    <property type="match status" value="1"/>
</dbReference>
<keyword evidence="9" id="KW-0762">Sugar transport</keyword>
<gene>
    <name evidence="9" type="ORF">H4W80_002984</name>
</gene>
<sequence length="293" mass="32475">MTGSGKLVEKLWAGLFASPYLAHLVLLTAWPVLALSYLSFTDYDTVSSPNWIGLDNYTRLLKDEHFWNSLLNTGLFALLYVPLQTVLALVLAVGLNQRLRFMPLLRGAYFVPVVSSWVVIAYVADAVFNPRTGSANTVLGWFGADPQTWLKSPALVIPTLALVAVWKGVGYMMVLFLAGLQSIPKELYEAAEVDGAGPVRRFWRITVPAVSGTTFLVLVLSTISVLQAFEQVYVMTGGGPGDASEVTVLYMYRQGFEFFQMGYAAAVAWVLFGITLVLTLFQLWLQRKWVHYA</sequence>
<comment type="caution">
    <text evidence="9">The sequence shown here is derived from an EMBL/GenBank/DDBJ whole genome shotgun (WGS) entry which is preliminary data.</text>
</comment>
<dbReference type="SUPFAM" id="SSF161098">
    <property type="entry name" value="MetI-like"/>
    <property type="match status" value="1"/>
</dbReference>
<keyword evidence="10" id="KW-1185">Reference proteome</keyword>
<feature type="transmembrane region" description="Helical" evidence="7">
    <location>
        <begin position="75"/>
        <end position="95"/>
    </location>
</feature>
<dbReference type="EMBL" id="JADBEK010000001">
    <property type="protein sequence ID" value="MBE1584726.1"/>
    <property type="molecule type" value="Genomic_DNA"/>
</dbReference>
<comment type="subcellular location">
    <subcellularLocation>
        <location evidence="1 7">Cell membrane</location>
        <topology evidence="1 7">Multi-pass membrane protein</topology>
    </subcellularLocation>
</comment>
<evidence type="ECO:0000256" key="6">
    <source>
        <dbReference type="ARBA" id="ARBA00023136"/>
    </source>
</evidence>
<evidence type="ECO:0000256" key="7">
    <source>
        <dbReference type="RuleBase" id="RU363032"/>
    </source>
</evidence>
<feature type="transmembrane region" description="Helical" evidence="7">
    <location>
        <begin position="107"/>
        <end position="124"/>
    </location>
</feature>
<name>A0ABR9LXD1_9ACTN</name>
<proteinExistence type="inferred from homology"/>
<evidence type="ECO:0000256" key="3">
    <source>
        <dbReference type="ARBA" id="ARBA00022475"/>
    </source>
</evidence>
<keyword evidence="4 7" id="KW-0812">Transmembrane</keyword>
<protein>
    <submittedName>
        <fullName evidence="9">Multiple sugar transport system permease protein</fullName>
    </submittedName>
</protein>